<accession>A0A1X9ME15</accession>
<organism evidence="1 2">
    <name type="scientific">Halalkalibacter krulwichiae</name>
    <dbReference type="NCBI Taxonomy" id="199441"/>
    <lineage>
        <taxon>Bacteria</taxon>
        <taxon>Bacillati</taxon>
        <taxon>Bacillota</taxon>
        <taxon>Bacilli</taxon>
        <taxon>Bacillales</taxon>
        <taxon>Bacillaceae</taxon>
        <taxon>Halalkalibacter</taxon>
    </lineage>
</organism>
<dbReference type="RefSeq" id="WP_066151398.1">
    <property type="nucleotide sequence ID" value="NZ_CP020814.1"/>
</dbReference>
<dbReference type="Pfam" id="PF10949">
    <property type="entry name" value="DUF2777"/>
    <property type="match status" value="1"/>
</dbReference>
<dbReference type="STRING" id="199441.BkAM31D_11340"/>
<dbReference type="Proteomes" id="UP000193006">
    <property type="component" value="Chromosome"/>
</dbReference>
<evidence type="ECO:0000313" key="2">
    <source>
        <dbReference type="Proteomes" id="UP000193006"/>
    </source>
</evidence>
<keyword evidence="2" id="KW-1185">Reference proteome</keyword>
<dbReference type="AlphaFoldDB" id="A0A1X9ME15"/>
<proteinExistence type="predicted"/>
<dbReference type="InterPro" id="IPR024488">
    <property type="entry name" value="DUF2777"/>
</dbReference>
<name>A0A1X9ME15_9BACI</name>
<protein>
    <submittedName>
        <fullName evidence="1">Uncharacterized protein</fullName>
    </submittedName>
</protein>
<sequence>MDRNKAQKHIGKMVKINDGDAGVYAGILKEIRTEARKPWKGVVQILVVLDLPTFNPLTNQLPDLKYKHMQVIECTGVKLSPYPEEGISPTFEQSIVLAAQTRSKSLQQDVETYDAKQQAIMSFLRQQGIDVSKADLELYDNQIDDVINYTFHHDGDCYILIDENEERLDLKDCPFTFTWTYKDQSVRGKYEENGTFISESGERYNPKEGSTFSISKEQFDPYMILQNELEPTALLSLEKNLAHYQLTHKDLLECHNSLLTQLLSTDKKTSFKGVNFLTYKGNDELVIVQHHYERELRNYKSDRVYDRFEFTSDKGKRSIVTYSNEYSL</sequence>
<reference evidence="1 2" key="1">
    <citation type="submission" date="2017-04" db="EMBL/GenBank/DDBJ databases">
        <title>Bacillus krulwichiae AM31D Genome sequencing and assembly.</title>
        <authorList>
            <person name="Krulwich T.A."/>
            <person name="Anastor L."/>
            <person name="Ehrlich R."/>
            <person name="Ehrlich G.D."/>
            <person name="Janto B."/>
        </authorList>
    </citation>
    <scope>NUCLEOTIDE SEQUENCE [LARGE SCALE GENOMIC DNA]</scope>
    <source>
        <strain evidence="1 2">AM31D</strain>
    </source>
</reference>
<evidence type="ECO:0000313" key="1">
    <source>
        <dbReference type="EMBL" id="ARK30373.1"/>
    </source>
</evidence>
<dbReference type="KEGG" id="bkw:BkAM31D_11340"/>
<gene>
    <name evidence="1" type="ORF">BkAM31D_11340</name>
</gene>
<dbReference type="EMBL" id="CP020814">
    <property type="protein sequence ID" value="ARK30373.1"/>
    <property type="molecule type" value="Genomic_DNA"/>
</dbReference>